<dbReference type="EMBL" id="AP022620">
    <property type="protein sequence ID" value="BBZ79616.1"/>
    <property type="molecule type" value="Genomic_DNA"/>
</dbReference>
<proteinExistence type="inferred from homology"/>
<feature type="domain" description="UspA" evidence="2">
    <location>
        <begin position="154"/>
        <end position="292"/>
    </location>
</feature>
<evidence type="ECO:0000313" key="3">
    <source>
        <dbReference type="EMBL" id="BBZ79616.1"/>
    </source>
</evidence>
<name>A0A6N4WC70_9MYCO</name>
<evidence type="ECO:0000259" key="2">
    <source>
        <dbReference type="Pfam" id="PF00582"/>
    </source>
</evidence>
<reference evidence="3 4" key="1">
    <citation type="journal article" date="2019" name="Emerg. Microbes Infect.">
        <title>Comprehensive subspecies identification of 175 nontuberculous mycobacteria species based on 7547 genomic profiles.</title>
        <authorList>
            <person name="Matsumoto Y."/>
            <person name="Kinjo T."/>
            <person name="Motooka D."/>
            <person name="Nabeya D."/>
            <person name="Jung N."/>
            <person name="Uechi K."/>
            <person name="Horii T."/>
            <person name="Iida T."/>
            <person name="Fujita J."/>
            <person name="Nakamura S."/>
        </authorList>
    </citation>
    <scope>NUCLEOTIDE SEQUENCE [LARGE SCALE GENOMIC DNA]</scope>
    <source>
        <strain evidence="3 4">JCM 30275</strain>
    </source>
</reference>
<keyword evidence="4" id="KW-1185">Reference proteome</keyword>
<feature type="domain" description="UspA" evidence="2">
    <location>
        <begin position="2"/>
        <end position="140"/>
    </location>
</feature>
<organism evidence="3 4">
    <name type="scientific">Mycolicibacterium anyangense</name>
    <dbReference type="NCBI Taxonomy" id="1431246"/>
    <lineage>
        <taxon>Bacteria</taxon>
        <taxon>Bacillati</taxon>
        <taxon>Actinomycetota</taxon>
        <taxon>Actinomycetes</taxon>
        <taxon>Mycobacteriales</taxon>
        <taxon>Mycobacteriaceae</taxon>
        <taxon>Mycolicibacterium</taxon>
    </lineage>
</organism>
<evidence type="ECO:0000256" key="1">
    <source>
        <dbReference type="ARBA" id="ARBA00008791"/>
    </source>
</evidence>
<protein>
    <submittedName>
        <fullName evidence="3">Universal stress protein</fullName>
    </submittedName>
</protein>
<comment type="similarity">
    <text evidence="1">Belongs to the universal stress protein A family.</text>
</comment>
<dbReference type="Gene3D" id="3.40.50.12370">
    <property type="match status" value="1"/>
</dbReference>
<gene>
    <name evidence="3" type="ORF">MANY_49530</name>
</gene>
<dbReference type="CDD" id="cd00293">
    <property type="entry name" value="USP-like"/>
    <property type="match status" value="2"/>
</dbReference>
<evidence type="ECO:0000313" key="4">
    <source>
        <dbReference type="Proteomes" id="UP000467249"/>
    </source>
</evidence>
<dbReference type="SUPFAM" id="SSF52402">
    <property type="entry name" value="Adenine nucleotide alpha hydrolases-like"/>
    <property type="match status" value="2"/>
</dbReference>
<dbReference type="Pfam" id="PF00582">
    <property type="entry name" value="Usp"/>
    <property type="match status" value="2"/>
</dbReference>
<accession>A0A6N4WC70</accession>
<dbReference type="InterPro" id="IPR006016">
    <property type="entry name" value="UspA"/>
</dbReference>
<dbReference type="Proteomes" id="UP000467249">
    <property type="component" value="Chromosome"/>
</dbReference>
<dbReference type="InterPro" id="IPR051688">
    <property type="entry name" value="USP_A"/>
</dbReference>
<dbReference type="InterPro" id="IPR006015">
    <property type="entry name" value="Universal_stress_UspA"/>
</dbReference>
<dbReference type="PANTHER" id="PTHR43010:SF1">
    <property type="entry name" value="USPA DOMAIN-CONTAINING PROTEIN"/>
    <property type="match status" value="1"/>
</dbReference>
<dbReference type="PANTHER" id="PTHR43010">
    <property type="entry name" value="UNIVERSAL STRESS PROTEIN SLR1230"/>
    <property type="match status" value="1"/>
</dbReference>
<dbReference type="RefSeq" id="WP_163806946.1">
    <property type="nucleotide sequence ID" value="NZ_AP022620.1"/>
</dbReference>
<dbReference type="PRINTS" id="PR01438">
    <property type="entry name" value="UNVRSLSTRESS"/>
</dbReference>
<dbReference type="AlphaFoldDB" id="A0A6N4WC70"/>
<sequence length="293" mass="30835">MTVVVGYLAGKSGTAPLNLAVGAARTLRTSLTVATIVPKPWTTPSPARIDAEYASWAGQLGADSAQEAQRYLDSVCDGMAVTYHSHSHRSVSRGLTEVVDELGADLLVLGSSSNGQFGQVVVGSTADRLLHSSPVPLAIAPRGYRIARSGALTRITCGYPGTPESVGVVKRIADLAIRLEVPLRVITFAVRGRTMYPPEVGLHAEDSILAAWEASARELLAKLRTDGVVGDDVVLQVVSGNGWDQALDAAEWQDGDILALGTSPRGDMARVFLGSRGTKILRHSPVPVLVLPG</sequence>
<dbReference type="KEGG" id="many:MANY_49530"/>